<dbReference type="PROSITE" id="PS00211">
    <property type="entry name" value="ABC_TRANSPORTER_1"/>
    <property type="match status" value="1"/>
</dbReference>
<feature type="transmembrane region" description="Helical" evidence="8">
    <location>
        <begin position="30"/>
        <end position="52"/>
    </location>
</feature>
<gene>
    <name evidence="10" type="ORF">HKBW3S03_00542</name>
    <name evidence="11" type="ORF">HKBW3S34_01979</name>
    <name evidence="12" type="ORF">HKBW3S44_01375</name>
    <name evidence="13" type="ORF">HKBW3S47_01724</name>
</gene>
<feature type="transmembrane region" description="Helical" evidence="8">
    <location>
        <begin position="59"/>
        <end position="82"/>
    </location>
</feature>
<sequence length="558" mass="61582">MDPLIYILDIIVFVGIFAIVALSLNLEYGFAGLGNFGKAAFFLIGAYTYALLAGTGLPFSLCFIIATLVSGIAGFLISLPALRLGEDYLAIVTLTFGEILRLVVRAEHWIAGGVWGTSIPPAISWPGASSRMMIVANIGLVYFCLLLCFIFVQLVTNSPYGRVIRAIREDEVAAETLGKDRFKYKAQVFMLGSGLAGLGGALFAQYVQFIDPYMFMPMVTFTVWIMVILGGPANNWGALLGAILVVLFGKGTRIAKDYLLLPIDPYNLQYMLLGLLILFILFYRPQGVLKENQIKTTAVGVASQWLRRSLKIREVEKNFGGLRAVDKVSLDVGMGSIVGLVGPNGSGKTTLFNIVFGLRKPDCGSIYFNGQRIDRLAPHEVYARGLANAFQLPRLFYRLTVLDNMLLAARGHKGDGFLSSVFLRKGWQAQEKELAEKALELLELLELDHLALSPAGELSGGQRKLLEIGRALMADPVLLLLDEPAAGINPNLGRKIFCKMEDFRQRGLSFLVIEHRLEMLFEFAHWIYVMDKGKIVVEGKPEAVAKNPIFYEIYLGEE</sequence>
<feature type="domain" description="ABC transporter" evidence="9">
    <location>
        <begin position="310"/>
        <end position="557"/>
    </location>
</feature>
<feature type="transmembrane region" description="Helical" evidence="8">
    <location>
        <begin position="109"/>
        <end position="128"/>
    </location>
</feature>
<feature type="transmembrane region" description="Helical" evidence="8">
    <location>
        <begin position="188"/>
        <end position="207"/>
    </location>
</feature>
<evidence type="ECO:0000256" key="1">
    <source>
        <dbReference type="ARBA" id="ARBA00004651"/>
    </source>
</evidence>
<evidence type="ECO:0000256" key="8">
    <source>
        <dbReference type="SAM" id="Phobius"/>
    </source>
</evidence>
<dbReference type="AlphaFoldDB" id="A0A6V8NFR4"/>
<evidence type="ECO:0000313" key="12">
    <source>
        <dbReference type="EMBL" id="GFP37698.1"/>
    </source>
</evidence>
<dbReference type="InterPro" id="IPR001851">
    <property type="entry name" value="ABC_transp_permease"/>
</dbReference>
<organism evidence="10 16">
    <name type="scientific">Candidatus Hakubella thermalkaliphila</name>
    <dbReference type="NCBI Taxonomy" id="2754717"/>
    <lineage>
        <taxon>Bacteria</taxon>
        <taxon>Bacillati</taxon>
        <taxon>Actinomycetota</taxon>
        <taxon>Actinomycetota incertae sedis</taxon>
        <taxon>Candidatus Hakubellales</taxon>
        <taxon>Candidatus Hakubellaceae</taxon>
        <taxon>Candidatus Hakubella</taxon>
    </lineage>
</organism>
<keyword evidence="2" id="KW-1003">Cell membrane</keyword>
<dbReference type="PROSITE" id="PS50893">
    <property type="entry name" value="ABC_TRANSPORTER_2"/>
    <property type="match status" value="1"/>
</dbReference>
<protein>
    <submittedName>
        <fullName evidence="10">Branched-chain amino acid transport system ATP-binding protein</fullName>
    </submittedName>
</protein>
<dbReference type="PANTHER" id="PTHR30482:SF1">
    <property type="entry name" value="BRANCHED-CHAIN AMINO ACID TRANSPORT PERMEASE PROTEIN LIVM-RELATED"/>
    <property type="match status" value="1"/>
</dbReference>
<dbReference type="GO" id="GO:0005886">
    <property type="term" value="C:plasma membrane"/>
    <property type="evidence" value="ECO:0007669"/>
    <property type="project" value="UniProtKB-SubCell"/>
</dbReference>
<evidence type="ECO:0000313" key="15">
    <source>
        <dbReference type="Proteomes" id="UP000569018"/>
    </source>
</evidence>
<dbReference type="RefSeq" id="WP_176231868.1">
    <property type="nucleotide sequence ID" value="NZ_BLRU01000031.1"/>
</dbReference>
<keyword evidence="6 8" id="KW-1133">Transmembrane helix</keyword>
<dbReference type="InterPro" id="IPR003439">
    <property type="entry name" value="ABC_transporter-like_ATP-bd"/>
</dbReference>
<dbReference type="SMART" id="SM00382">
    <property type="entry name" value="AAA"/>
    <property type="match status" value="1"/>
</dbReference>
<comment type="caution">
    <text evidence="10">The sequence shown here is derived from an EMBL/GenBank/DDBJ whole genome shotgun (WGS) entry which is preliminary data.</text>
</comment>
<name>A0A6V8NFR4_9ACTN</name>
<feature type="transmembrane region" description="Helical" evidence="8">
    <location>
        <begin position="267"/>
        <end position="283"/>
    </location>
</feature>
<evidence type="ECO:0000256" key="3">
    <source>
        <dbReference type="ARBA" id="ARBA00022692"/>
    </source>
</evidence>
<dbReference type="InterPro" id="IPR003593">
    <property type="entry name" value="AAA+_ATPase"/>
</dbReference>
<dbReference type="EMBL" id="BLSC01000139">
    <property type="protein sequence ID" value="GFP37698.1"/>
    <property type="molecule type" value="Genomic_DNA"/>
</dbReference>
<dbReference type="EMBL" id="BLRU01000031">
    <property type="protein sequence ID" value="GFP19038.1"/>
    <property type="molecule type" value="Genomic_DNA"/>
</dbReference>
<dbReference type="SUPFAM" id="SSF52540">
    <property type="entry name" value="P-loop containing nucleoside triphosphate hydrolases"/>
    <property type="match status" value="1"/>
</dbReference>
<keyword evidence="17" id="KW-1185">Reference proteome</keyword>
<keyword evidence="3 8" id="KW-0812">Transmembrane</keyword>
<dbReference type="Proteomes" id="UP000574717">
    <property type="component" value="Unassembled WGS sequence"/>
</dbReference>
<evidence type="ECO:0000313" key="16">
    <source>
        <dbReference type="Proteomes" id="UP000574717"/>
    </source>
</evidence>
<dbReference type="Pfam" id="PF00005">
    <property type="entry name" value="ABC_tran"/>
    <property type="match status" value="1"/>
</dbReference>
<dbReference type="Proteomes" id="UP000588083">
    <property type="component" value="Unassembled WGS sequence"/>
</dbReference>
<feature type="transmembrane region" description="Helical" evidence="8">
    <location>
        <begin position="5"/>
        <end position="24"/>
    </location>
</feature>
<proteinExistence type="predicted"/>
<feature type="transmembrane region" description="Helical" evidence="8">
    <location>
        <begin position="134"/>
        <end position="155"/>
    </location>
</feature>
<keyword evidence="7 8" id="KW-0472">Membrane</keyword>
<evidence type="ECO:0000313" key="14">
    <source>
        <dbReference type="Proteomes" id="UP000561271"/>
    </source>
</evidence>
<evidence type="ECO:0000313" key="13">
    <source>
        <dbReference type="EMBL" id="GFP40027.1"/>
    </source>
</evidence>
<dbReference type="InterPro" id="IPR043428">
    <property type="entry name" value="LivM-like"/>
</dbReference>
<evidence type="ECO:0000256" key="2">
    <source>
        <dbReference type="ARBA" id="ARBA00022475"/>
    </source>
</evidence>
<evidence type="ECO:0000256" key="7">
    <source>
        <dbReference type="ARBA" id="ARBA00023136"/>
    </source>
</evidence>
<feature type="transmembrane region" description="Helical" evidence="8">
    <location>
        <begin position="236"/>
        <end position="255"/>
    </location>
</feature>
<dbReference type="Proteomes" id="UP000561271">
    <property type="component" value="Unassembled WGS sequence"/>
</dbReference>
<dbReference type="Gene3D" id="3.40.50.300">
    <property type="entry name" value="P-loop containing nucleotide triphosphate hydrolases"/>
    <property type="match status" value="1"/>
</dbReference>
<keyword evidence="5 10" id="KW-0067">ATP-binding</keyword>
<comment type="subcellular location">
    <subcellularLocation>
        <location evidence="1">Cell membrane</location>
        <topology evidence="1">Multi-pass membrane protein</topology>
    </subcellularLocation>
</comment>
<dbReference type="EMBL" id="BLSD01000127">
    <property type="protein sequence ID" value="GFP40027.1"/>
    <property type="molecule type" value="Genomic_DNA"/>
</dbReference>
<reference evidence="14 15" key="1">
    <citation type="journal article" date="2020" name="Front. Microbiol.">
        <title>Single-cell genomics of novel Actinobacteria with the Wood-Ljungdahl pathway discovered in a serpentinizing system.</title>
        <authorList>
            <person name="Merino N."/>
            <person name="Kawai M."/>
            <person name="Boyd E.S."/>
            <person name="Colman D.R."/>
            <person name="McGlynn S.E."/>
            <person name="Nealson K.H."/>
            <person name="Kurokawa K."/>
            <person name="Hongoh Y."/>
        </authorList>
    </citation>
    <scope>NUCLEOTIDE SEQUENCE [LARGE SCALE GENOMIC DNA]</scope>
    <source>
        <strain evidence="10 16">S03</strain>
        <strain evidence="11 17">S34</strain>
        <strain evidence="12 14">S44</strain>
        <strain evidence="13 15">S47</strain>
    </source>
</reference>
<evidence type="ECO:0000256" key="4">
    <source>
        <dbReference type="ARBA" id="ARBA00022741"/>
    </source>
</evidence>
<dbReference type="CDD" id="cd03219">
    <property type="entry name" value="ABC_Mj1267_LivG_branched"/>
    <property type="match status" value="1"/>
</dbReference>
<evidence type="ECO:0000313" key="11">
    <source>
        <dbReference type="EMBL" id="GFP31060.1"/>
    </source>
</evidence>
<dbReference type="CDD" id="cd06581">
    <property type="entry name" value="TM_PBP1_LivM_like"/>
    <property type="match status" value="1"/>
</dbReference>
<evidence type="ECO:0000313" key="10">
    <source>
        <dbReference type="EMBL" id="GFP19038.1"/>
    </source>
</evidence>
<dbReference type="InterPro" id="IPR027417">
    <property type="entry name" value="P-loop_NTPase"/>
</dbReference>
<evidence type="ECO:0000313" key="17">
    <source>
        <dbReference type="Proteomes" id="UP000588083"/>
    </source>
</evidence>
<keyword evidence="4" id="KW-0547">Nucleotide-binding</keyword>
<evidence type="ECO:0000259" key="9">
    <source>
        <dbReference type="PROSITE" id="PS50893"/>
    </source>
</evidence>
<accession>A0A6V8NFR4</accession>
<dbReference type="Proteomes" id="UP000569018">
    <property type="component" value="Unassembled WGS sequence"/>
</dbReference>
<dbReference type="GO" id="GO:0015658">
    <property type="term" value="F:branched-chain amino acid transmembrane transporter activity"/>
    <property type="evidence" value="ECO:0007669"/>
    <property type="project" value="InterPro"/>
</dbReference>
<dbReference type="EMBL" id="BLRZ01000153">
    <property type="protein sequence ID" value="GFP31060.1"/>
    <property type="molecule type" value="Genomic_DNA"/>
</dbReference>
<evidence type="ECO:0000256" key="6">
    <source>
        <dbReference type="ARBA" id="ARBA00022989"/>
    </source>
</evidence>
<dbReference type="GO" id="GO:0005524">
    <property type="term" value="F:ATP binding"/>
    <property type="evidence" value="ECO:0007669"/>
    <property type="project" value="UniProtKB-KW"/>
</dbReference>
<dbReference type="PANTHER" id="PTHR30482">
    <property type="entry name" value="HIGH-AFFINITY BRANCHED-CHAIN AMINO ACID TRANSPORT SYSTEM PERMEASE"/>
    <property type="match status" value="1"/>
</dbReference>
<dbReference type="InterPro" id="IPR017871">
    <property type="entry name" value="ABC_transporter-like_CS"/>
</dbReference>
<dbReference type="Pfam" id="PF02653">
    <property type="entry name" value="BPD_transp_2"/>
    <property type="match status" value="1"/>
</dbReference>
<evidence type="ECO:0000256" key="5">
    <source>
        <dbReference type="ARBA" id="ARBA00022840"/>
    </source>
</evidence>
<dbReference type="GO" id="GO:0016887">
    <property type="term" value="F:ATP hydrolysis activity"/>
    <property type="evidence" value="ECO:0007669"/>
    <property type="project" value="InterPro"/>
</dbReference>